<evidence type="ECO:0000313" key="2">
    <source>
        <dbReference type="Proteomes" id="UP001221898"/>
    </source>
</evidence>
<comment type="caution">
    <text evidence="1">The sequence shown here is derived from an EMBL/GenBank/DDBJ whole genome shotgun (WGS) entry which is preliminary data.</text>
</comment>
<keyword evidence="2" id="KW-1185">Reference proteome</keyword>
<reference evidence="1" key="1">
    <citation type="journal article" date="2023" name="Science">
        <title>Genome structures resolve the early diversification of teleost fishes.</title>
        <authorList>
            <person name="Parey E."/>
            <person name="Louis A."/>
            <person name="Montfort J."/>
            <person name="Bouchez O."/>
            <person name="Roques C."/>
            <person name="Iampietro C."/>
            <person name="Lluch J."/>
            <person name="Castinel A."/>
            <person name="Donnadieu C."/>
            <person name="Desvignes T."/>
            <person name="Floi Bucao C."/>
            <person name="Jouanno E."/>
            <person name="Wen M."/>
            <person name="Mejri S."/>
            <person name="Dirks R."/>
            <person name="Jansen H."/>
            <person name="Henkel C."/>
            <person name="Chen W.J."/>
            <person name="Zahm M."/>
            <person name="Cabau C."/>
            <person name="Klopp C."/>
            <person name="Thompson A.W."/>
            <person name="Robinson-Rechavi M."/>
            <person name="Braasch I."/>
            <person name="Lecointre G."/>
            <person name="Bobe J."/>
            <person name="Postlethwait J.H."/>
            <person name="Berthelot C."/>
            <person name="Roest Crollius H."/>
            <person name="Guiguen Y."/>
        </authorList>
    </citation>
    <scope>NUCLEOTIDE SEQUENCE</scope>
    <source>
        <strain evidence="1">NC1722</strain>
    </source>
</reference>
<gene>
    <name evidence="1" type="ORF">AAFF_G00371470</name>
</gene>
<proteinExistence type="predicted"/>
<dbReference type="EMBL" id="JAINUG010000065">
    <property type="protein sequence ID" value="KAJ8402282.1"/>
    <property type="molecule type" value="Genomic_DNA"/>
</dbReference>
<accession>A0AAD7WMF8</accession>
<dbReference type="Proteomes" id="UP001221898">
    <property type="component" value="Unassembled WGS sequence"/>
</dbReference>
<protein>
    <submittedName>
        <fullName evidence="1">Uncharacterized protein</fullName>
    </submittedName>
</protein>
<organism evidence="1 2">
    <name type="scientific">Aldrovandia affinis</name>
    <dbReference type="NCBI Taxonomy" id="143900"/>
    <lineage>
        <taxon>Eukaryota</taxon>
        <taxon>Metazoa</taxon>
        <taxon>Chordata</taxon>
        <taxon>Craniata</taxon>
        <taxon>Vertebrata</taxon>
        <taxon>Euteleostomi</taxon>
        <taxon>Actinopterygii</taxon>
        <taxon>Neopterygii</taxon>
        <taxon>Teleostei</taxon>
        <taxon>Notacanthiformes</taxon>
        <taxon>Halosauridae</taxon>
        <taxon>Aldrovandia</taxon>
    </lineage>
</organism>
<evidence type="ECO:0000313" key="1">
    <source>
        <dbReference type="EMBL" id="KAJ8402282.1"/>
    </source>
</evidence>
<dbReference type="AlphaFoldDB" id="A0AAD7WMF8"/>
<sequence>MLHWRMRNIQLVSIPLKALSSFREYFRKIYSSDAQGQCQNHQNQLRSFCSTLLTDMVPKVIIQTSSAAAKGWQVDVWRWPNCVRKKAPETAGRAVQGVTHHGSSSLTGLGCTEENLWKENTEPHIQAFLRWLQTPACRRSGVGPARRVSGSGPLSHGGYRSSIALILQMAYTPRHAALLTVDAGLRFPPVVWECEVVLRSASPDCASVWGGPTEQRHMS</sequence>
<name>A0AAD7WMF8_9TELE</name>